<evidence type="ECO:0008006" key="4">
    <source>
        <dbReference type="Google" id="ProtNLM"/>
    </source>
</evidence>
<dbReference type="SUPFAM" id="SSF48695">
    <property type="entry name" value="Multiheme cytochromes"/>
    <property type="match status" value="1"/>
</dbReference>
<gene>
    <name evidence="2" type="ORF">GGR89_000021</name>
</gene>
<accession>A0A7X5XUV5</accession>
<evidence type="ECO:0000313" key="3">
    <source>
        <dbReference type="Proteomes" id="UP000531251"/>
    </source>
</evidence>
<keyword evidence="3" id="KW-1185">Reference proteome</keyword>
<name>A0A7X5XUV5_9SPHN</name>
<protein>
    <recommendedName>
        <fullName evidence="4">Isoquinoline 1-oxidoreductase subunit</fullName>
    </recommendedName>
</protein>
<keyword evidence="1" id="KW-0472">Membrane</keyword>
<evidence type="ECO:0000313" key="2">
    <source>
        <dbReference type="EMBL" id="NJB95729.1"/>
    </source>
</evidence>
<evidence type="ECO:0000256" key="1">
    <source>
        <dbReference type="SAM" id="Phobius"/>
    </source>
</evidence>
<dbReference type="AlphaFoldDB" id="A0A7X5XUV5"/>
<dbReference type="RefSeq" id="WP_241217878.1">
    <property type="nucleotide sequence ID" value="NZ_BAAADY010000022.1"/>
</dbReference>
<proteinExistence type="predicted"/>
<comment type="caution">
    <text evidence="2">The sequence shown here is derived from an EMBL/GenBank/DDBJ whole genome shotgun (WGS) entry which is preliminary data.</text>
</comment>
<dbReference type="EMBL" id="JAATJB010000001">
    <property type="protein sequence ID" value="NJB95729.1"/>
    <property type="molecule type" value="Genomic_DNA"/>
</dbReference>
<reference evidence="2 3" key="1">
    <citation type="submission" date="2020-03" db="EMBL/GenBank/DDBJ databases">
        <title>Genomic Encyclopedia of Type Strains, Phase IV (KMG-IV): sequencing the most valuable type-strain genomes for metagenomic binning, comparative biology and taxonomic classification.</title>
        <authorList>
            <person name="Goeker M."/>
        </authorList>
    </citation>
    <scope>NUCLEOTIDE SEQUENCE [LARGE SCALE GENOMIC DNA]</scope>
    <source>
        <strain evidence="2 3">DSM 7225</strain>
    </source>
</reference>
<dbReference type="InterPro" id="IPR036280">
    <property type="entry name" value="Multihaem_cyt_sf"/>
</dbReference>
<keyword evidence="1" id="KW-0812">Transmembrane</keyword>
<feature type="transmembrane region" description="Helical" evidence="1">
    <location>
        <begin position="20"/>
        <end position="36"/>
    </location>
</feature>
<organism evidence="2 3">
    <name type="scientific">Sphingomonas trueperi</name>
    <dbReference type="NCBI Taxonomy" id="53317"/>
    <lineage>
        <taxon>Bacteria</taxon>
        <taxon>Pseudomonadati</taxon>
        <taxon>Pseudomonadota</taxon>
        <taxon>Alphaproteobacteria</taxon>
        <taxon>Sphingomonadales</taxon>
        <taxon>Sphingomonadaceae</taxon>
        <taxon>Sphingomonas</taxon>
    </lineage>
</organism>
<keyword evidence="1" id="KW-1133">Transmembrane helix</keyword>
<dbReference type="Proteomes" id="UP000531251">
    <property type="component" value="Unassembled WGS sequence"/>
</dbReference>
<sequence length="226" mass="24370">MTEEREKAARPRRRLGAPQLAAIVVPALCVAGALLLRSTEPSATPLPPPPSAPTATLRPVAAFSNIADRRQRSVALFREAGRVFQHPRCLNCHPRSDRPTQTGVMRPHLPLVTRGPDGGGTEVLRCITCHQAANVAASGVPGNVRWRLAPPEMAWQGKSLSAICRQLLDPSRAHLRRDALLEHVAQDELVGWAWHPGAQRRPAPGTQAQFGALVAAWLETGAHCPA</sequence>